<organism evidence="2 3">
    <name type="scientific">Caerostris darwini</name>
    <dbReference type="NCBI Taxonomy" id="1538125"/>
    <lineage>
        <taxon>Eukaryota</taxon>
        <taxon>Metazoa</taxon>
        <taxon>Ecdysozoa</taxon>
        <taxon>Arthropoda</taxon>
        <taxon>Chelicerata</taxon>
        <taxon>Arachnida</taxon>
        <taxon>Araneae</taxon>
        <taxon>Araneomorphae</taxon>
        <taxon>Entelegynae</taxon>
        <taxon>Araneoidea</taxon>
        <taxon>Araneidae</taxon>
        <taxon>Caerostris</taxon>
    </lineage>
</organism>
<comment type="caution">
    <text evidence="2">The sequence shown here is derived from an EMBL/GenBank/DDBJ whole genome shotgun (WGS) entry which is preliminary data.</text>
</comment>
<proteinExistence type="predicted"/>
<evidence type="ECO:0000313" key="2">
    <source>
        <dbReference type="EMBL" id="GIY46467.1"/>
    </source>
</evidence>
<feature type="compositionally biased region" description="Basic and acidic residues" evidence="1">
    <location>
        <begin position="1"/>
        <end position="12"/>
    </location>
</feature>
<name>A0AAV4TNZ0_9ARAC</name>
<feature type="region of interest" description="Disordered" evidence="1">
    <location>
        <begin position="1"/>
        <end position="22"/>
    </location>
</feature>
<dbReference type="Proteomes" id="UP001054837">
    <property type="component" value="Unassembled WGS sequence"/>
</dbReference>
<evidence type="ECO:0000256" key="1">
    <source>
        <dbReference type="SAM" id="MobiDB-lite"/>
    </source>
</evidence>
<keyword evidence="3" id="KW-1185">Reference proteome</keyword>
<dbReference type="EMBL" id="BPLQ01009767">
    <property type="protein sequence ID" value="GIY46467.1"/>
    <property type="molecule type" value="Genomic_DNA"/>
</dbReference>
<sequence length="121" mass="14027">MGTGEQHPHAEDSNLFIEMPPPQKFHSNSAIDLVEEGFREREKKRTEKKTLLMEKEGLEGVGGTRDSPPPSRDVMCTRTSTADPPVEWKWMNPYFPFRLRVVLSFLLWKEMYGRMSFPKGL</sequence>
<feature type="region of interest" description="Disordered" evidence="1">
    <location>
        <begin position="36"/>
        <end position="79"/>
    </location>
</feature>
<reference evidence="2 3" key="1">
    <citation type="submission" date="2021-06" db="EMBL/GenBank/DDBJ databases">
        <title>Caerostris darwini draft genome.</title>
        <authorList>
            <person name="Kono N."/>
            <person name="Arakawa K."/>
        </authorList>
    </citation>
    <scope>NUCLEOTIDE SEQUENCE [LARGE SCALE GENOMIC DNA]</scope>
</reference>
<accession>A0AAV4TNZ0</accession>
<feature type="compositionally biased region" description="Basic and acidic residues" evidence="1">
    <location>
        <begin position="36"/>
        <end position="58"/>
    </location>
</feature>
<protein>
    <submittedName>
        <fullName evidence="2">Uncharacterized protein</fullName>
    </submittedName>
</protein>
<dbReference type="AlphaFoldDB" id="A0AAV4TNZ0"/>
<gene>
    <name evidence="2" type="ORF">CDAR_457981</name>
</gene>
<evidence type="ECO:0000313" key="3">
    <source>
        <dbReference type="Proteomes" id="UP001054837"/>
    </source>
</evidence>